<protein>
    <submittedName>
        <fullName evidence="3">Small subunit ribosomal protein 4</fullName>
    </submittedName>
</protein>
<accession>A0A1S6YFM6</accession>
<keyword evidence="1" id="KW-0694">RNA-binding</keyword>
<dbReference type="GO" id="GO:0005840">
    <property type="term" value="C:ribosome"/>
    <property type="evidence" value="ECO:0007669"/>
    <property type="project" value="UniProtKB-KW"/>
</dbReference>
<keyword evidence="3" id="KW-0687">Ribonucleoprotein</keyword>
<dbReference type="SMART" id="SM00363">
    <property type="entry name" value="S4"/>
    <property type="match status" value="1"/>
</dbReference>
<evidence type="ECO:0000259" key="2">
    <source>
        <dbReference type="SMART" id="SM00363"/>
    </source>
</evidence>
<dbReference type="EMBL" id="KX611805">
    <property type="protein sequence ID" value="AQX44045.1"/>
    <property type="molecule type" value="Genomic_DNA"/>
</dbReference>
<sequence length="210" mass="26253">MIKFFKSKIKILKKLNIPFLLYLSSKYNYKLVNYKIICKSYFDLKLKFIRYICYNYCITFRQYLYYIKKIKSYKENNIYFKLLNILELRLDIFLVNIGFFKTILQSRYYIKYKNIYINNINSRYYNIKIKNKDIIFFNFKIKYIILKNLIYKFNIYVYILNLYKYNFIKIYSFNNSFIICIHNLKIKILNNNILLNNILYVYNNIYNYNI</sequence>
<dbReference type="InterPro" id="IPR036986">
    <property type="entry name" value="S4_RNA-bd_sf"/>
</dbReference>
<evidence type="ECO:0000313" key="3">
    <source>
        <dbReference type="EMBL" id="AQX44045.1"/>
    </source>
</evidence>
<dbReference type="AlphaFoldDB" id="A0A1S6YFM6"/>
<organism evidence="3">
    <name type="scientific">Plasmodium ovale wallikeri</name>
    <dbReference type="NCBI Taxonomy" id="864142"/>
    <lineage>
        <taxon>Eukaryota</taxon>
        <taxon>Sar</taxon>
        <taxon>Alveolata</taxon>
        <taxon>Apicomplexa</taxon>
        <taxon>Aconoidasida</taxon>
        <taxon>Haemosporida</taxon>
        <taxon>Plasmodiidae</taxon>
        <taxon>Plasmodium</taxon>
        <taxon>Plasmodium (Plasmodium)</taxon>
    </lineage>
</organism>
<dbReference type="SUPFAM" id="SSF55174">
    <property type="entry name" value="Alpha-L RNA-binding motif"/>
    <property type="match status" value="1"/>
</dbReference>
<dbReference type="CDD" id="cd00165">
    <property type="entry name" value="S4"/>
    <property type="match status" value="1"/>
</dbReference>
<dbReference type="Gene3D" id="1.10.1050.10">
    <property type="entry name" value="Ribosomal Protein S4 Delta 41, Chain A, domain 1"/>
    <property type="match status" value="1"/>
</dbReference>
<name>A0A1S6YFM6_PLAOA</name>
<dbReference type="PROSITE" id="PS50889">
    <property type="entry name" value="S4"/>
    <property type="match status" value="1"/>
</dbReference>
<feature type="domain" description="RNA-binding S4" evidence="2">
    <location>
        <begin position="88"/>
        <end position="150"/>
    </location>
</feature>
<evidence type="ECO:0000256" key="1">
    <source>
        <dbReference type="PROSITE-ProRule" id="PRU00182"/>
    </source>
</evidence>
<dbReference type="GO" id="GO:0003723">
    <property type="term" value="F:RNA binding"/>
    <property type="evidence" value="ECO:0007669"/>
    <property type="project" value="UniProtKB-KW"/>
</dbReference>
<keyword evidence="3" id="KW-0689">Ribosomal protein</keyword>
<proteinExistence type="predicted"/>
<reference evidence="3" key="1">
    <citation type="submission" date="2016-07" db="EMBL/GenBank/DDBJ databases">
        <title>Apicoplast organellar genome sequence from Plasmodium ovale wallikeri.</title>
        <authorList>
            <person name="Oguike M.C."/>
            <person name="Benavente E.D."/>
            <person name="Clark T.G."/>
            <person name="Sutherland C.J."/>
        </authorList>
    </citation>
    <scope>NUCLEOTIDE SEQUENCE</scope>
</reference>
<dbReference type="InterPro" id="IPR002942">
    <property type="entry name" value="S4_RNA-bd"/>
</dbReference>
<dbReference type="Gene3D" id="3.10.290.10">
    <property type="entry name" value="RNA-binding S4 domain"/>
    <property type="match status" value="1"/>
</dbReference>